<dbReference type="SMART" id="SM00220">
    <property type="entry name" value="S_TKc"/>
    <property type="match status" value="1"/>
</dbReference>
<feature type="domain" description="Protein kinase" evidence="2">
    <location>
        <begin position="375"/>
        <end position="751"/>
    </location>
</feature>
<dbReference type="Proteomes" id="UP001447188">
    <property type="component" value="Unassembled WGS sequence"/>
</dbReference>
<evidence type="ECO:0000256" key="1">
    <source>
        <dbReference type="SAM" id="Coils"/>
    </source>
</evidence>
<evidence type="ECO:0000259" key="2">
    <source>
        <dbReference type="PROSITE" id="PS50011"/>
    </source>
</evidence>
<proteinExistence type="predicted"/>
<comment type="caution">
    <text evidence="3">The sequence shown here is derived from an EMBL/GenBank/DDBJ whole genome shotgun (WGS) entry which is preliminary data.</text>
</comment>
<name>A0ABR3G7Y4_9PEZI</name>
<dbReference type="PROSITE" id="PS50011">
    <property type="entry name" value="PROTEIN_KINASE_DOM"/>
    <property type="match status" value="1"/>
</dbReference>
<dbReference type="EMBL" id="JBBBZM010000190">
    <property type="protein sequence ID" value="KAL0632057.1"/>
    <property type="molecule type" value="Genomic_DNA"/>
</dbReference>
<dbReference type="SUPFAM" id="SSF56112">
    <property type="entry name" value="Protein kinase-like (PK-like)"/>
    <property type="match status" value="1"/>
</dbReference>
<gene>
    <name evidence="3" type="ORF">Q9L58_009065</name>
</gene>
<dbReference type="InterPro" id="IPR011009">
    <property type="entry name" value="Kinase-like_dom_sf"/>
</dbReference>
<reference evidence="3 4" key="1">
    <citation type="submission" date="2024-02" db="EMBL/GenBank/DDBJ databases">
        <title>Discinaceae phylogenomics.</title>
        <authorList>
            <person name="Dirks A.C."/>
            <person name="James T.Y."/>
        </authorList>
    </citation>
    <scope>NUCLEOTIDE SEQUENCE [LARGE SCALE GENOMIC DNA]</scope>
    <source>
        <strain evidence="3 4">ACD0624</strain>
    </source>
</reference>
<dbReference type="InterPro" id="IPR000719">
    <property type="entry name" value="Prot_kinase_dom"/>
</dbReference>
<keyword evidence="4" id="KW-1185">Reference proteome</keyword>
<evidence type="ECO:0000313" key="4">
    <source>
        <dbReference type="Proteomes" id="UP001447188"/>
    </source>
</evidence>
<feature type="coiled-coil region" evidence="1">
    <location>
        <begin position="91"/>
        <end position="118"/>
    </location>
</feature>
<sequence length="751" mass="85880">MLDQLPSPPPRGPAVGDLISVMENLRFLDPHLLADKHVTPLMCEIAFSVLVTDVLGVLEALKGLPAMAGRCMDDVFNHMLVAIRTPYLTELERLDAANRTLENDLLRKRTEHRALKAELLRVNNEHQTSKAELLRVNNEHQTSKAELLRVNNEHQTSKAEFLELKKKYQTYKTSSKAELLRLKNKYQTYKTSSKAEILREQTDHRTFQAELMAVNKQYQTTQSELLLVSNQHQKEVAQLNATIVGHLSDKQKMLRERTLGSVNRAQTWAKVVSKNPGMQDLDYPLLPRGAVINDSAVTDLENTDFVKEPEMYDPTFACLRARLTITDKENQTGCTVWDTHARRTLEGHSPDLTLSVVNTKRPDANSAIAVWELKVDALDDDGRGQVYDYLKIISKKQRHRSHFFGILSNLKDNILITLIRERRISHHGAKNWRWRCRSFKSMTLPYAIAFVHDIITHQRKYLPSMPAFSRELGSSELRLGSTTSSVVAAFQVPDHVRTKAFARTRWVNQDLITNSAMETFVVKRCVPAHGSTPERTIKSEIKILLRLHKAGVHRNLPEMVYYANDLQELAIKPWGYPAKPGDTLMDWRHLLEGVFEALKWLHSLNIIHRDVRWDNIICYRDDAVLIDFGASVYVPDDDSNTIYGGGNICCPPAMIGKFDMPYHPRPADDWYAFVLLVNTLNWPERWKDLRTDHVADQYSEVAIKLIAFWKQMARSKVWARYVVAAETADYEVLGEFLDCCVYFGAPCGEGL</sequence>
<dbReference type="Pfam" id="PF00069">
    <property type="entry name" value="Pkinase"/>
    <property type="match status" value="1"/>
</dbReference>
<keyword evidence="1" id="KW-0175">Coiled coil</keyword>
<evidence type="ECO:0000313" key="3">
    <source>
        <dbReference type="EMBL" id="KAL0632057.1"/>
    </source>
</evidence>
<dbReference type="Gene3D" id="1.10.510.10">
    <property type="entry name" value="Transferase(Phosphotransferase) domain 1"/>
    <property type="match status" value="1"/>
</dbReference>
<protein>
    <recommendedName>
        <fullName evidence="2">Protein kinase domain-containing protein</fullName>
    </recommendedName>
</protein>
<organism evidence="3 4">
    <name type="scientific">Discina gigas</name>
    <dbReference type="NCBI Taxonomy" id="1032678"/>
    <lineage>
        <taxon>Eukaryota</taxon>
        <taxon>Fungi</taxon>
        <taxon>Dikarya</taxon>
        <taxon>Ascomycota</taxon>
        <taxon>Pezizomycotina</taxon>
        <taxon>Pezizomycetes</taxon>
        <taxon>Pezizales</taxon>
        <taxon>Discinaceae</taxon>
        <taxon>Discina</taxon>
    </lineage>
</organism>
<accession>A0ABR3G7Y4</accession>